<sequence>MINHNIQDQVSSVIKQTLFHQPSGCSIGSSTNISPSPSLIALSLWSSQKFKTIQTDNTDAKRECLRQALSVYLNEDPEKVVKERMDSDVDKG</sequence>
<accession>A0ABV0SSV4</accession>
<dbReference type="EMBL" id="JAHRIQ010007340">
    <property type="protein sequence ID" value="MEQ2223394.1"/>
    <property type="molecule type" value="Genomic_DNA"/>
</dbReference>
<evidence type="ECO:0000313" key="1">
    <source>
        <dbReference type="EMBL" id="MEQ2223394.1"/>
    </source>
</evidence>
<reference evidence="1 2" key="1">
    <citation type="submission" date="2021-06" db="EMBL/GenBank/DDBJ databases">
        <authorList>
            <person name="Palmer J.M."/>
        </authorList>
    </citation>
    <scope>NUCLEOTIDE SEQUENCE [LARGE SCALE GENOMIC DNA]</scope>
    <source>
        <strain evidence="2">if_2019</strain>
        <tissue evidence="1">Muscle</tissue>
    </source>
</reference>
<dbReference type="Proteomes" id="UP001482620">
    <property type="component" value="Unassembled WGS sequence"/>
</dbReference>
<evidence type="ECO:0000313" key="2">
    <source>
        <dbReference type="Proteomes" id="UP001482620"/>
    </source>
</evidence>
<keyword evidence="2" id="KW-1185">Reference proteome</keyword>
<proteinExistence type="predicted"/>
<organism evidence="1 2">
    <name type="scientific">Ilyodon furcidens</name>
    <name type="common">goldbreast splitfin</name>
    <dbReference type="NCBI Taxonomy" id="33524"/>
    <lineage>
        <taxon>Eukaryota</taxon>
        <taxon>Metazoa</taxon>
        <taxon>Chordata</taxon>
        <taxon>Craniata</taxon>
        <taxon>Vertebrata</taxon>
        <taxon>Euteleostomi</taxon>
        <taxon>Actinopterygii</taxon>
        <taxon>Neopterygii</taxon>
        <taxon>Teleostei</taxon>
        <taxon>Neoteleostei</taxon>
        <taxon>Acanthomorphata</taxon>
        <taxon>Ovalentaria</taxon>
        <taxon>Atherinomorphae</taxon>
        <taxon>Cyprinodontiformes</taxon>
        <taxon>Goodeidae</taxon>
        <taxon>Ilyodon</taxon>
    </lineage>
</organism>
<gene>
    <name evidence="1" type="ORF">ILYODFUR_036350</name>
</gene>
<comment type="caution">
    <text evidence="1">The sequence shown here is derived from an EMBL/GenBank/DDBJ whole genome shotgun (WGS) entry which is preliminary data.</text>
</comment>
<protein>
    <submittedName>
        <fullName evidence="1">Uncharacterized protein</fullName>
    </submittedName>
</protein>
<name>A0ABV0SSV4_9TELE</name>